<gene>
    <name evidence="3" type="ORF">C1I89_19825</name>
</gene>
<keyword evidence="4" id="KW-1185">Reference proteome</keyword>
<dbReference type="SUPFAM" id="SSF53850">
    <property type="entry name" value="Periplasmic binding protein-like II"/>
    <property type="match status" value="1"/>
</dbReference>
<dbReference type="InterPro" id="IPR042100">
    <property type="entry name" value="Bug_dom1"/>
</dbReference>
<dbReference type="CDD" id="cd07012">
    <property type="entry name" value="PBP2_Bug_TTT"/>
    <property type="match status" value="1"/>
</dbReference>
<keyword evidence="2" id="KW-0732">Signal</keyword>
<sequence length="334" mass="35199">MKANRRSAIKAALALAIVTAGMTGVPAHAKDEAAAAYPARQVTFLVPYAAGGPTDLIARQLAFGLSKLWNQPVVVENRTGASGIVALTALARAPSDGYTLGIMVSPVTAIAPLTQPSFRYDVTQDFTAVSDLVDYALVLLAGPQIKAANLKELVEFAKQNPTAVSYGSSGLGGTNHLAGELFSRSANAPMLHVPYKGNAPALNDVMAGQVSFVFAQTDAAIGLAKSDKVRALGITSKQRNAMLPNVPTMEESGFKGVDVGGWTGVMGPAKLPPDVLKKLEAGIAEVKKTPEFKERMESLGFVITGTSSADFTQRVRAERDFWKAKVTEANIQLQ</sequence>
<dbReference type="InterPro" id="IPR005064">
    <property type="entry name" value="BUG"/>
</dbReference>
<proteinExistence type="inferred from homology"/>
<feature type="signal peptide" evidence="2">
    <location>
        <begin position="1"/>
        <end position="29"/>
    </location>
</feature>
<dbReference type="Gene3D" id="3.40.190.10">
    <property type="entry name" value="Periplasmic binding protein-like II"/>
    <property type="match status" value="1"/>
</dbReference>
<reference evidence="3 4" key="1">
    <citation type="submission" date="2018-01" db="EMBL/GenBank/DDBJ databases">
        <title>The draft genome of an aniline degradation strain ANB-1.</title>
        <authorList>
            <person name="Zhang L."/>
            <person name="Jiang J."/>
        </authorList>
    </citation>
    <scope>NUCLEOTIDE SEQUENCE [LARGE SCALE GENOMIC DNA]</scope>
    <source>
        <strain evidence="3 4">ANB-1</strain>
    </source>
</reference>
<dbReference type="Proteomes" id="UP000235994">
    <property type="component" value="Unassembled WGS sequence"/>
</dbReference>
<dbReference type="EMBL" id="POQS01000005">
    <property type="protein sequence ID" value="PND32079.1"/>
    <property type="molecule type" value="Genomic_DNA"/>
</dbReference>
<evidence type="ECO:0000256" key="1">
    <source>
        <dbReference type="ARBA" id="ARBA00006987"/>
    </source>
</evidence>
<name>A0A2N8KF41_9BURK</name>
<comment type="similarity">
    <text evidence="1">Belongs to the UPF0065 (bug) family.</text>
</comment>
<dbReference type="Pfam" id="PF03401">
    <property type="entry name" value="TctC"/>
    <property type="match status" value="1"/>
</dbReference>
<feature type="chain" id="PRO_5018215792" evidence="2">
    <location>
        <begin position="30"/>
        <end position="334"/>
    </location>
</feature>
<dbReference type="RefSeq" id="WP_102774288.1">
    <property type="nucleotide sequence ID" value="NZ_POQS01000005.1"/>
</dbReference>
<dbReference type="AlphaFoldDB" id="A0A2N8KF41"/>
<accession>A0A2N8KF41</accession>
<protein>
    <submittedName>
        <fullName evidence="3">ABC transporter substrate-binding protein</fullName>
    </submittedName>
</protein>
<comment type="caution">
    <text evidence="3">The sequence shown here is derived from an EMBL/GenBank/DDBJ whole genome shotgun (WGS) entry which is preliminary data.</text>
</comment>
<dbReference type="Gene3D" id="3.40.190.150">
    <property type="entry name" value="Bordetella uptake gene, domain 1"/>
    <property type="match status" value="1"/>
</dbReference>
<dbReference type="PROSITE" id="PS51318">
    <property type="entry name" value="TAT"/>
    <property type="match status" value="1"/>
</dbReference>
<evidence type="ECO:0000313" key="3">
    <source>
        <dbReference type="EMBL" id="PND32079.1"/>
    </source>
</evidence>
<evidence type="ECO:0000256" key="2">
    <source>
        <dbReference type="SAM" id="SignalP"/>
    </source>
</evidence>
<dbReference type="PIRSF" id="PIRSF017082">
    <property type="entry name" value="YflP"/>
    <property type="match status" value="1"/>
</dbReference>
<organism evidence="3 4">
    <name type="scientific">Achromobacter pulmonis</name>
    <dbReference type="NCBI Taxonomy" id="1389932"/>
    <lineage>
        <taxon>Bacteria</taxon>
        <taxon>Pseudomonadati</taxon>
        <taxon>Pseudomonadota</taxon>
        <taxon>Betaproteobacteria</taxon>
        <taxon>Burkholderiales</taxon>
        <taxon>Alcaligenaceae</taxon>
        <taxon>Achromobacter</taxon>
    </lineage>
</organism>
<dbReference type="PANTHER" id="PTHR42928:SF5">
    <property type="entry name" value="BLR1237 PROTEIN"/>
    <property type="match status" value="1"/>
</dbReference>
<dbReference type="InterPro" id="IPR006311">
    <property type="entry name" value="TAT_signal"/>
</dbReference>
<dbReference type="PANTHER" id="PTHR42928">
    <property type="entry name" value="TRICARBOXYLATE-BINDING PROTEIN"/>
    <property type="match status" value="1"/>
</dbReference>
<evidence type="ECO:0000313" key="4">
    <source>
        <dbReference type="Proteomes" id="UP000235994"/>
    </source>
</evidence>